<accession>A0AAN4USB2</accession>
<dbReference type="EMBL" id="FNOB01000011">
    <property type="protein sequence ID" value="SDX18946.1"/>
    <property type="molecule type" value="Genomic_DNA"/>
</dbReference>
<keyword evidence="3" id="KW-1185">Reference proteome</keyword>
<organism evidence="1 4">
    <name type="scientific">Allgaiera indica</name>
    <dbReference type="NCBI Taxonomy" id="765699"/>
    <lineage>
        <taxon>Bacteria</taxon>
        <taxon>Pseudomonadati</taxon>
        <taxon>Pseudomonadota</taxon>
        <taxon>Alphaproteobacteria</taxon>
        <taxon>Rhodobacterales</taxon>
        <taxon>Paracoccaceae</taxon>
        <taxon>Allgaiera</taxon>
    </lineage>
</organism>
<dbReference type="GO" id="GO:0000271">
    <property type="term" value="P:polysaccharide biosynthetic process"/>
    <property type="evidence" value="ECO:0007669"/>
    <property type="project" value="InterPro"/>
</dbReference>
<proteinExistence type="predicted"/>
<comment type="caution">
    <text evidence="1">The sequence shown here is derived from an EMBL/GenBank/DDBJ whole genome shotgun (WGS) entry which is preliminary data.</text>
</comment>
<reference evidence="1" key="1">
    <citation type="journal article" date="2014" name="Int. J. Syst. Evol. Microbiol.">
        <title>Complete genome sequence of Corynebacterium casei LMG S-19264T (=DSM 44701T), isolated from a smear-ripened cheese.</title>
        <authorList>
            <consortium name="US DOE Joint Genome Institute (JGI-PGF)"/>
            <person name="Walter F."/>
            <person name="Albersmeier A."/>
            <person name="Kalinowski J."/>
            <person name="Ruckert C."/>
        </authorList>
    </citation>
    <scope>NUCLEOTIDE SEQUENCE</scope>
    <source>
        <strain evidence="1">CGMCC 1.10859</strain>
    </source>
</reference>
<dbReference type="Proteomes" id="UP000634647">
    <property type="component" value="Unassembled WGS sequence"/>
</dbReference>
<evidence type="ECO:0000313" key="4">
    <source>
        <dbReference type="Proteomes" id="UP000634647"/>
    </source>
</evidence>
<dbReference type="EMBL" id="BNAB01000010">
    <property type="protein sequence ID" value="GHE02704.1"/>
    <property type="molecule type" value="Genomic_DNA"/>
</dbReference>
<sequence length="680" mass="73950">MTGPDRPQIQAAGGDAPRRLHVYTGGLLRPGRIRRILTLAGLRPVLGLPGPGDPVGVWGRSPLAARGERIAARRDSPLIRIEDAFLRSVRPGRAGEAPLGLLIDRRGVHFDPAVPSDLEHLLATHPFDDSVLLERARDGMGRIKAADLSKYNIHDPALPAPAPGYVLVVDQLRGDASIRHGGVTEGLFREMLAFAQIEHPGARVLIKTHPETHSGHRPGHFGPQDENDRIRLFSDPVSPWKLLEGAVGVYTVSSQLGFEAILAGHRPRVFGKPFYGGWGLTQDEAPVSRRSRSLTRAQLFAGAMLLYPTWYDPCRDRLCSFEEACDQLEAAARAWREDRHGHVAMGMRLWKRGHLQKVFGQERRVIFDDNPARATERSARTGRSLMVWAGKEQMAPAAPAVIRVEDGFLRSRGLGAALIPPLSLVTDDSGIYYDPTRESALERLIAAGPPPGGTARAERLMRDLLRGRLSKYNIPGGMPALPAGHRILVPGQVEDDASIEKGAAEARTNLALLRSVHSARPDAVIVYKPHPDVEAGLRKGAVPQDDLARLATVTTRHADPIALIEACDEVWTMTSLLGFEALLRGKPVTCLGAPFYAGWGLTTDLGPVPARRRARPALADLAHAALIAYPRYFDPLSGLPCPPEVVVERLALGPLPQPGAANRVLAKLQGILASQAHLWR</sequence>
<name>A0AAN4USB2_9RHOB</name>
<evidence type="ECO:0000313" key="2">
    <source>
        <dbReference type="EMBL" id="SDX18946.1"/>
    </source>
</evidence>
<evidence type="ECO:0000313" key="3">
    <source>
        <dbReference type="Proteomes" id="UP000199541"/>
    </source>
</evidence>
<dbReference type="Proteomes" id="UP000199541">
    <property type="component" value="Unassembled WGS sequence"/>
</dbReference>
<gene>
    <name evidence="1" type="primary">kpsC</name>
    <name evidence="1" type="ORF">GCM10008024_23290</name>
    <name evidence="2" type="ORF">SAMN05444006_11197</name>
</gene>
<dbReference type="Pfam" id="PF05159">
    <property type="entry name" value="Capsule_synth"/>
    <property type="match status" value="4"/>
</dbReference>
<dbReference type="AlphaFoldDB" id="A0AAN4USB2"/>
<dbReference type="GO" id="GO:0015774">
    <property type="term" value="P:polysaccharide transport"/>
    <property type="evidence" value="ECO:0007669"/>
    <property type="project" value="InterPro"/>
</dbReference>
<dbReference type="InterPro" id="IPR007833">
    <property type="entry name" value="Capsule_polysaccharide_synth"/>
</dbReference>
<dbReference type="RefSeq" id="WP_035845815.1">
    <property type="nucleotide sequence ID" value="NZ_BNAB01000010.1"/>
</dbReference>
<dbReference type="CDD" id="cd16439">
    <property type="entry name" value="beta_Kdo_transferase_KpsC_2"/>
    <property type="match status" value="1"/>
</dbReference>
<evidence type="ECO:0000313" key="1">
    <source>
        <dbReference type="EMBL" id="GHE02704.1"/>
    </source>
</evidence>
<dbReference type="CDD" id="cd16440">
    <property type="entry name" value="beta_Kdo_transferase_KpsC_1"/>
    <property type="match status" value="1"/>
</dbReference>
<reference evidence="1" key="3">
    <citation type="submission" date="2023-06" db="EMBL/GenBank/DDBJ databases">
        <authorList>
            <person name="Sun Q."/>
            <person name="Zhou Y."/>
        </authorList>
    </citation>
    <scope>NUCLEOTIDE SEQUENCE</scope>
    <source>
        <strain evidence="1">CGMCC 1.10859</strain>
    </source>
</reference>
<protein>
    <submittedName>
        <fullName evidence="1">Capsular polysaccharide biosynthesis protein</fullName>
    </submittedName>
    <submittedName>
        <fullName evidence="2">Capsular polysaccharide export protein</fullName>
    </submittedName>
</protein>
<reference evidence="2 3" key="2">
    <citation type="submission" date="2016-10" db="EMBL/GenBank/DDBJ databases">
        <authorList>
            <person name="Varghese N."/>
            <person name="Submissions S."/>
        </authorList>
    </citation>
    <scope>NUCLEOTIDE SEQUENCE [LARGE SCALE GENOMIC DNA]</scope>
    <source>
        <strain evidence="2 3">DSM 24802</strain>
    </source>
</reference>